<sequence>MLAGWLDLAAAADHFNILVYHHVSTDSPASTSVTPQVFREHLQFFQDQQIHVMPLAEALAAVTNGSPLPDKTIAITFDDGYRDIYDNALPLLEEFGYPFTIFVATDPIDKGYGDMLSWAQLRTLAQRGVTIANHSTDHAYLVRQQAGGALGRAGLRANIEQAQQRLVDELGDAVPRWLAYPYGEFSTQLQDLLKDMGYLGFGQHSGGVWAGTHAQAIPRFAAAGIYANTATLATKIGSHPMPIDEANLPNMLTTDRSPSVTVDFTDNLVPTLPLNCFLDGDPLPASRPTASSFRLSSPAPLTLGRHRFNCTARSASGAFYYWFSKPWLVSDGTQ</sequence>
<dbReference type="KEGG" id="rfo:REIFOR_01076"/>
<dbReference type="PROSITE" id="PS51677">
    <property type="entry name" value="NODB"/>
    <property type="match status" value="1"/>
</dbReference>
<dbReference type="GO" id="GO:0005576">
    <property type="term" value="C:extracellular region"/>
    <property type="evidence" value="ECO:0007669"/>
    <property type="project" value="UniProtKB-SubCell"/>
</dbReference>
<name>A0A2K8KQB1_9GAMM</name>
<keyword evidence="2" id="KW-0732">Signal</keyword>
<dbReference type="GO" id="GO:0005975">
    <property type="term" value="P:carbohydrate metabolic process"/>
    <property type="evidence" value="ECO:0007669"/>
    <property type="project" value="InterPro"/>
</dbReference>
<dbReference type="Proteomes" id="UP000229757">
    <property type="component" value="Chromosome"/>
</dbReference>
<keyword evidence="5" id="KW-1185">Reference proteome</keyword>
<dbReference type="CDD" id="cd10973">
    <property type="entry name" value="CE4_DAC_u4_5s"/>
    <property type="match status" value="1"/>
</dbReference>
<gene>
    <name evidence="4" type="ORF">REIFOR_01076</name>
</gene>
<evidence type="ECO:0000313" key="4">
    <source>
        <dbReference type="EMBL" id="ATX76229.1"/>
    </source>
</evidence>
<dbReference type="Gene3D" id="3.20.20.370">
    <property type="entry name" value="Glycoside hydrolase/deacetylase"/>
    <property type="match status" value="1"/>
</dbReference>
<dbReference type="Pfam" id="PF01522">
    <property type="entry name" value="Polysacc_deac_1"/>
    <property type="match status" value="1"/>
</dbReference>
<accession>A0A2K8KQB1</accession>
<feature type="domain" description="NodB homology" evidence="3">
    <location>
        <begin position="71"/>
        <end position="334"/>
    </location>
</feature>
<dbReference type="AlphaFoldDB" id="A0A2K8KQB1"/>
<evidence type="ECO:0000313" key="5">
    <source>
        <dbReference type="Proteomes" id="UP000229757"/>
    </source>
</evidence>
<evidence type="ECO:0000256" key="2">
    <source>
        <dbReference type="ARBA" id="ARBA00022729"/>
    </source>
</evidence>
<dbReference type="GO" id="GO:0016810">
    <property type="term" value="F:hydrolase activity, acting on carbon-nitrogen (but not peptide) bonds"/>
    <property type="evidence" value="ECO:0007669"/>
    <property type="project" value="InterPro"/>
</dbReference>
<reference evidence="4 5" key="1">
    <citation type="journal article" date="2017" name="Environ. Microbiol.">
        <title>Genomic and physiological analyses of 'Reinekea forsetii' reveal a versatile opportunistic lifestyle during spring algae blooms.</title>
        <authorList>
            <person name="Avci B."/>
            <person name="Hahnke R.L."/>
            <person name="Chafee M."/>
            <person name="Fischer T."/>
            <person name="Gruber-Vodicka H."/>
            <person name="Tegetmeyer H.E."/>
            <person name="Harder J."/>
            <person name="Fuchs B.M."/>
            <person name="Amann R.I."/>
            <person name="Teeling H."/>
        </authorList>
    </citation>
    <scope>NUCLEOTIDE SEQUENCE [LARGE SCALE GENOMIC DNA]</scope>
    <source>
        <strain evidence="4 5">Hel1_31_D35</strain>
    </source>
</reference>
<dbReference type="SUPFAM" id="SSF88713">
    <property type="entry name" value="Glycoside hydrolase/deacetylase"/>
    <property type="match status" value="1"/>
</dbReference>
<dbReference type="PANTHER" id="PTHR34216:SF3">
    <property type="entry name" value="POLY-BETA-1,6-N-ACETYL-D-GLUCOSAMINE N-DEACETYLASE"/>
    <property type="match status" value="1"/>
</dbReference>
<protein>
    <submittedName>
        <fullName evidence="4">Polysaccharide deacetylase, CE4 family</fullName>
    </submittedName>
</protein>
<dbReference type="PANTHER" id="PTHR34216">
    <property type="match status" value="1"/>
</dbReference>
<proteinExistence type="predicted"/>
<dbReference type="InterPro" id="IPR002509">
    <property type="entry name" value="NODB_dom"/>
</dbReference>
<comment type="subcellular location">
    <subcellularLocation>
        <location evidence="1">Secreted</location>
    </subcellularLocation>
</comment>
<dbReference type="InterPro" id="IPR011330">
    <property type="entry name" value="Glyco_hydro/deAcase_b/a-brl"/>
</dbReference>
<dbReference type="InterPro" id="IPR051398">
    <property type="entry name" value="Polysacch_Deacetylase"/>
</dbReference>
<dbReference type="EMBL" id="CP011797">
    <property type="protein sequence ID" value="ATX76229.1"/>
    <property type="molecule type" value="Genomic_DNA"/>
</dbReference>
<organism evidence="4 5">
    <name type="scientific">Reinekea forsetii</name>
    <dbReference type="NCBI Taxonomy" id="1336806"/>
    <lineage>
        <taxon>Bacteria</taxon>
        <taxon>Pseudomonadati</taxon>
        <taxon>Pseudomonadota</taxon>
        <taxon>Gammaproteobacteria</taxon>
        <taxon>Oceanospirillales</taxon>
        <taxon>Saccharospirillaceae</taxon>
        <taxon>Reinekea</taxon>
    </lineage>
</organism>
<evidence type="ECO:0000256" key="1">
    <source>
        <dbReference type="ARBA" id="ARBA00004613"/>
    </source>
</evidence>
<evidence type="ECO:0000259" key="3">
    <source>
        <dbReference type="PROSITE" id="PS51677"/>
    </source>
</evidence>